<accession>A0A485B2L6</accession>
<evidence type="ECO:0000313" key="1">
    <source>
        <dbReference type="EMBL" id="VFS67141.1"/>
    </source>
</evidence>
<dbReference type="InterPro" id="IPR036291">
    <property type="entry name" value="NAD(P)-bd_dom_sf"/>
</dbReference>
<dbReference type="SUPFAM" id="SSF51735">
    <property type="entry name" value="NAD(P)-binding Rossmann-fold domains"/>
    <property type="match status" value="1"/>
</dbReference>
<dbReference type="Proteomes" id="UP000332594">
    <property type="component" value="Unassembled WGS sequence"/>
</dbReference>
<gene>
    <name evidence="1" type="ORF">NCTC13038_01030</name>
</gene>
<proteinExistence type="predicted"/>
<dbReference type="AlphaFoldDB" id="A0A485B2L6"/>
<dbReference type="Gene3D" id="3.40.50.720">
    <property type="entry name" value="NAD(P)-binding Rossmann-like Domain"/>
    <property type="match status" value="1"/>
</dbReference>
<organism evidence="1 2">
    <name type="scientific">Raoultella terrigena</name>
    <name type="common">Klebsiella terrigena</name>
    <dbReference type="NCBI Taxonomy" id="577"/>
    <lineage>
        <taxon>Bacteria</taxon>
        <taxon>Pseudomonadati</taxon>
        <taxon>Pseudomonadota</taxon>
        <taxon>Gammaproteobacteria</taxon>
        <taxon>Enterobacterales</taxon>
        <taxon>Enterobacteriaceae</taxon>
        <taxon>Klebsiella/Raoultella group</taxon>
        <taxon>Raoultella</taxon>
    </lineage>
</organism>
<dbReference type="EMBL" id="CAADJG010000002">
    <property type="protein sequence ID" value="VFS67141.1"/>
    <property type="molecule type" value="Genomic_DNA"/>
</dbReference>
<name>A0A485B2L6_RAOTE</name>
<reference evidence="1 2" key="1">
    <citation type="submission" date="2019-03" db="EMBL/GenBank/DDBJ databases">
        <authorList>
            <consortium name="Pathogen Informatics"/>
        </authorList>
    </citation>
    <scope>NUCLEOTIDE SEQUENCE [LARGE SCALE GENOMIC DNA]</scope>
    <source>
        <strain evidence="1 2">NCTC13038</strain>
    </source>
</reference>
<evidence type="ECO:0000313" key="2">
    <source>
        <dbReference type="Proteomes" id="UP000332594"/>
    </source>
</evidence>
<sequence length="80" mass="8557">MICWVNGSPAGMSGFDALPLPQTLLDTLEATTYVADVVTAPVMTPLLTFAQARGCVVQTGPEMALAQMKLDGAVHWRHRS</sequence>
<protein>
    <submittedName>
        <fullName evidence="1">Shikimate 5-dehydrogenase</fullName>
    </submittedName>
</protein>